<evidence type="ECO:0000259" key="2">
    <source>
        <dbReference type="Pfam" id="PF13473"/>
    </source>
</evidence>
<dbReference type="Proteomes" id="UP000244940">
    <property type="component" value="Unassembled WGS sequence"/>
</dbReference>
<keyword evidence="1" id="KW-0732">Signal</keyword>
<proteinExistence type="predicted"/>
<dbReference type="PANTHER" id="PTHR36507">
    <property type="entry name" value="BLL1555 PROTEIN"/>
    <property type="match status" value="1"/>
</dbReference>
<keyword evidence="4" id="KW-1185">Reference proteome</keyword>
<dbReference type="PANTHER" id="PTHR36507:SF1">
    <property type="entry name" value="BLL1555 PROTEIN"/>
    <property type="match status" value="1"/>
</dbReference>
<dbReference type="SUPFAM" id="SSF49503">
    <property type="entry name" value="Cupredoxins"/>
    <property type="match status" value="1"/>
</dbReference>
<comment type="caution">
    <text evidence="3">The sequence shown here is derived from an EMBL/GenBank/DDBJ whole genome shotgun (WGS) entry which is preliminary data.</text>
</comment>
<evidence type="ECO:0000313" key="3">
    <source>
        <dbReference type="EMBL" id="PWE30320.1"/>
    </source>
</evidence>
<dbReference type="Gene3D" id="2.60.40.420">
    <property type="entry name" value="Cupredoxins - blue copper proteins"/>
    <property type="match status" value="1"/>
</dbReference>
<reference evidence="3 4" key="1">
    <citation type="submission" date="2018-05" db="EMBL/GenBank/DDBJ databases">
        <title>Pararhodobacter marina sp. nov., isolated from deep-sea water of the Indian Ocean.</title>
        <authorList>
            <person name="Lai Q.Sr."/>
            <person name="Liu X."/>
            <person name="Shao Z."/>
        </authorList>
    </citation>
    <scope>NUCLEOTIDE SEQUENCE [LARGE SCALE GENOMIC DNA]</scope>
    <source>
        <strain evidence="3 4">CIC4N-9</strain>
    </source>
</reference>
<feature type="chain" id="PRO_5015713614" evidence="1">
    <location>
        <begin position="29"/>
        <end position="111"/>
    </location>
</feature>
<dbReference type="GeneID" id="94364520"/>
<dbReference type="RefSeq" id="WP_109532464.1">
    <property type="nucleotide sequence ID" value="NZ_CAXPUO010000072.1"/>
</dbReference>
<dbReference type="InterPro" id="IPR052721">
    <property type="entry name" value="ET_Amicyanin"/>
</dbReference>
<dbReference type="InterPro" id="IPR035668">
    <property type="entry name" value="Amicyanin"/>
</dbReference>
<sequence>MTDLTRRKALILTAGAPIALGLATRAKAATAEVTIQGMAFAPATITIAAGDSVRWTNSDAAPHTATFRATGADTGRLNRGDSGALTFDTPGSYEYACAIHPSMRGQVIVTG</sequence>
<evidence type="ECO:0000256" key="1">
    <source>
        <dbReference type="SAM" id="SignalP"/>
    </source>
</evidence>
<name>A0A2U2CEN5_9RHOB</name>
<dbReference type="EMBL" id="QEYD01000003">
    <property type="protein sequence ID" value="PWE30320.1"/>
    <property type="molecule type" value="Genomic_DNA"/>
</dbReference>
<feature type="signal peptide" evidence="1">
    <location>
        <begin position="1"/>
        <end position="28"/>
    </location>
</feature>
<protein>
    <submittedName>
        <fullName evidence="3">Copper-binding protein</fullName>
    </submittedName>
</protein>
<accession>A0A2U2CEN5</accession>
<gene>
    <name evidence="3" type="ORF">C4N9_06440</name>
</gene>
<dbReference type="InterPro" id="IPR028096">
    <property type="entry name" value="EfeO_Cupredoxin"/>
</dbReference>
<evidence type="ECO:0000313" key="4">
    <source>
        <dbReference type="Proteomes" id="UP000244940"/>
    </source>
</evidence>
<organism evidence="3 4">
    <name type="scientific">Pararhodobacter marinus</name>
    <dbReference type="NCBI Taxonomy" id="2184063"/>
    <lineage>
        <taxon>Bacteria</taxon>
        <taxon>Pseudomonadati</taxon>
        <taxon>Pseudomonadota</taxon>
        <taxon>Alphaproteobacteria</taxon>
        <taxon>Rhodobacterales</taxon>
        <taxon>Paracoccaceae</taxon>
        <taxon>Pararhodobacter</taxon>
    </lineage>
</organism>
<dbReference type="OrthoDB" id="9796416at2"/>
<dbReference type="CDD" id="cd13921">
    <property type="entry name" value="Amicyanin"/>
    <property type="match status" value="1"/>
</dbReference>
<dbReference type="PROSITE" id="PS51318">
    <property type="entry name" value="TAT"/>
    <property type="match status" value="1"/>
</dbReference>
<feature type="domain" description="EfeO-type cupredoxin-like" evidence="2">
    <location>
        <begin position="23"/>
        <end position="109"/>
    </location>
</feature>
<dbReference type="InterPro" id="IPR008972">
    <property type="entry name" value="Cupredoxin"/>
</dbReference>
<dbReference type="InterPro" id="IPR006311">
    <property type="entry name" value="TAT_signal"/>
</dbReference>
<dbReference type="Pfam" id="PF13473">
    <property type="entry name" value="Cupredoxin_1"/>
    <property type="match status" value="1"/>
</dbReference>
<dbReference type="AlphaFoldDB" id="A0A2U2CEN5"/>